<keyword evidence="4" id="KW-1015">Disulfide bond</keyword>
<keyword evidence="2" id="KW-0813">Transport</keyword>
<dbReference type="GO" id="GO:0034599">
    <property type="term" value="P:cellular response to oxidative stress"/>
    <property type="evidence" value="ECO:0007669"/>
    <property type="project" value="TreeGrafter"/>
</dbReference>
<dbReference type="Pfam" id="PF00462">
    <property type="entry name" value="Glutaredoxin"/>
    <property type="match status" value="1"/>
</dbReference>
<keyword evidence="3" id="KW-0249">Electron transport</keyword>
<dbReference type="NCBIfam" id="TIGR02180">
    <property type="entry name" value="GRX_euk"/>
    <property type="match status" value="1"/>
</dbReference>
<proteinExistence type="predicted"/>
<dbReference type="SUPFAM" id="SSF52833">
    <property type="entry name" value="Thioredoxin-like"/>
    <property type="match status" value="1"/>
</dbReference>
<evidence type="ECO:0000256" key="1">
    <source>
        <dbReference type="ARBA" id="ARBA00002549"/>
    </source>
</evidence>
<dbReference type="OrthoDB" id="418495at2759"/>
<dbReference type="AlphaFoldDB" id="A0A226EVC0"/>
<evidence type="ECO:0000256" key="2">
    <source>
        <dbReference type="ARBA" id="ARBA00022448"/>
    </source>
</evidence>
<evidence type="ECO:0000256" key="4">
    <source>
        <dbReference type="ARBA" id="ARBA00023157"/>
    </source>
</evidence>
<dbReference type="InterPro" id="IPR011767">
    <property type="entry name" value="GLR_AS"/>
</dbReference>
<protein>
    <submittedName>
        <fullName evidence="7">Glutaredoxin-2, mitochondrial</fullName>
    </submittedName>
</protein>
<accession>A0A226EVC0</accession>
<dbReference type="Proteomes" id="UP000198287">
    <property type="component" value="Unassembled WGS sequence"/>
</dbReference>
<evidence type="ECO:0000313" key="8">
    <source>
        <dbReference type="Proteomes" id="UP000198287"/>
    </source>
</evidence>
<keyword evidence="5" id="KW-0676">Redox-active center</keyword>
<gene>
    <name evidence="7" type="ORF">Fcan01_05930</name>
</gene>
<comment type="function">
    <text evidence="1">Has a glutathione-disulfide oxidoreductase activity in the presence of NADPH and glutathione reductase. Reduces low molecular weight disulfides and proteins.</text>
</comment>
<dbReference type="GO" id="GO:0005737">
    <property type="term" value="C:cytoplasm"/>
    <property type="evidence" value="ECO:0007669"/>
    <property type="project" value="TreeGrafter"/>
</dbReference>
<feature type="domain" description="Glutaredoxin" evidence="6">
    <location>
        <begin position="25"/>
        <end position="87"/>
    </location>
</feature>
<dbReference type="PANTHER" id="PTHR45694:SF5">
    <property type="entry name" value="GLUTAREDOXIN 2"/>
    <property type="match status" value="1"/>
</dbReference>
<name>A0A226EVC0_FOLCA</name>
<dbReference type="InterPro" id="IPR014025">
    <property type="entry name" value="Glutaredoxin_subgr"/>
</dbReference>
<dbReference type="GO" id="GO:0015038">
    <property type="term" value="F:glutathione disulfide oxidoreductase activity"/>
    <property type="evidence" value="ECO:0007669"/>
    <property type="project" value="TreeGrafter"/>
</dbReference>
<dbReference type="PROSITE" id="PS00195">
    <property type="entry name" value="GLUTAREDOXIN_1"/>
    <property type="match status" value="1"/>
</dbReference>
<comment type="caution">
    <text evidence="7">The sequence shown here is derived from an EMBL/GenBank/DDBJ whole genome shotgun (WGS) entry which is preliminary data.</text>
</comment>
<dbReference type="InterPro" id="IPR011899">
    <property type="entry name" value="Glutaredoxin_euk/vir"/>
</dbReference>
<dbReference type="STRING" id="158441.A0A226EVC0"/>
<evidence type="ECO:0000256" key="3">
    <source>
        <dbReference type="ARBA" id="ARBA00022982"/>
    </source>
</evidence>
<dbReference type="PROSITE" id="PS51354">
    <property type="entry name" value="GLUTAREDOXIN_2"/>
    <property type="match status" value="1"/>
</dbReference>
<keyword evidence="8" id="KW-1185">Reference proteome</keyword>
<dbReference type="Gene3D" id="3.40.30.10">
    <property type="entry name" value="Glutaredoxin"/>
    <property type="match status" value="1"/>
</dbReference>
<evidence type="ECO:0000259" key="6">
    <source>
        <dbReference type="Pfam" id="PF00462"/>
    </source>
</evidence>
<dbReference type="PANTHER" id="PTHR45694">
    <property type="entry name" value="GLUTAREDOXIN 2"/>
    <property type="match status" value="1"/>
</dbReference>
<sequence length="124" mass="13730">MNSHTGDHKGEIKLEIDELINQDRVVIFSKESCPYCVDAKNVFEEIGQTYREVDLNTLSQPKEVQAILKEMTGASTVPRVFVDGKCIGGGSDTVQLFKTGRLEEILKSESVPLGESGRGENPRF</sequence>
<evidence type="ECO:0000313" key="7">
    <source>
        <dbReference type="EMBL" id="OXA61034.1"/>
    </source>
</evidence>
<dbReference type="EMBL" id="LNIX01000002">
    <property type="protein sequence ID" value="OXA61034.1"/>
    <property type="molecule type" value="Genomic_DNA"/>
</dbReference>
<dbReference type="CDD" id="cd03419">
    <property type="entry name" value="GRX_GRXh_1_2_like"/>
    <property type="match status" value="1"/>
</dbReference>
<evidence type="ECO:0000256" key="5">
    <source>
        <dbReference type="ARBA" id="ARBA00023284"/>
    </source>
</evidence>
<dbReference type="InterPro" id="IPR036249">
    <property type="entry name" value="Thioredoxin-like_sf"/>
</dbReference>
<organism evidence="7 8">
    <name type="scientific">Folsomia candida</name>
    <name type="common">Springtail</name>
    <dbReference type="NCBI Taxonomy" id="158441"/>
    <lineage>
        <taxon>Eukaryota</taxon>
        <taxon>Metazoa</taxon>
        <taxon>Ecdysozoa</taxon>
        <taxon>Arthropoda</taxon>
        <taxon>Hexapoda</taxon>
        <taxon>Collembola</taxon>
        <taxon>Entomobryomorpha</taxon>
        <taxon>Isotomoidea</taxon>
        <taxon>Isotomidae</taxon>
        <taxon>Proisotominae</taxon>
        <taxon>Folsomia</taxon>
    </lineage>
</organism>
<reference evidence="7 8" key="1">
    <citation type="submission" date="2015-12" db="EMBL/GenBank/DDBJ databases">
        <title>The genome of Folsomia candida.</title>
        <authorList>
            <person name="Faddeeva A."/>
            <person name="Derks M.F."/>
            <person name="Anvar Y."/>
            <person name="Smit S."/>
            <person name="Van Straalen N."/>
            <person name="Roelofs D."/>
        </authorList>
    </citation>
    <scope>NUCLEOTIDE SEQUENCE [LARGE SCALE GENOMIC DNA]</scope>
    <source>
        <strain evidence="7 8">VU population</strain>
        <tissue evidence="7">Whole body</tissue>
    </source>
</reference>
<dbReference type="InterPro" id="IPR002109">
    <property type="entry name" value="Glutaredoxin"/>
</dbReference>
<dbReference type="OMA" id="GATHCPY"/>
<dbReference type="PRINTS" id="PR00160">
    <property type="entry name" value="GLUTAREDOXIN"/>
</dbReference>